<dbReference type="KEGG" id="pgut:117664879"/>
<reference evidence="6" key="1">
    <citation type="submission" date="2025-08" db="UniProtKB">
        <authorList>
            <consortium name="RefSeq"/>
        </authorList>
    </citation>
    <scope>IDENTIFICATION</scope>
    <source>
        <tissue evidence="6">Blood</tissue>
    </source>
</reference>
<evidence type="ECO:0000256" key="2">
    <source>
        <dbReference type="ARBA" id="ARBA00022737"/>
    </source>
</evidence>
<feature type="signal peptide" evidence="4">
    <location>
        <begin position="1"/>
        <end position="27"/>
    </location>
</feature>
<dbReference type="AlphaFoldDB" id="A0A6P9BQ97"/>
<sequence>MEYIAASTTHLIFLWILLLSLKSSNLAIELCPTLCRCTLEILNCSRTTNSPHLYRVPNPEPFGHEYNFVMLDFTENAISSIDKWAWWAYPLTENLILKNNRLSRLDNISLDGLFFLVHLDVSYNQIQTIETNAFDHLPFLKSINLSGNCILRIMEGTFQTWHGMLFLSKVILSHNPLREIEDSHFYRLPSMEFLDLSSTEITQDILQNLLKISLKTLKTIVLPRKMSYYHHKILSSIEVLHKTAKLDCTNNCLLNIIEYEEEELWATTQDKIMKELETRKLIALLRKLILDEFVNKKRAVENLMKNLDTLDKLLQEAHKTVGSEEEAQELVAKIEKLRTLISGSPTDNSKTFNEVLPDKTLSHETHSEHQEQTTSAPPSVNFLPHSDDCVLFEAMLNKLLAFLIPDELTKNLIFRIICNSFYFYLCYVIFIKVIGNPFG</sequence>
<evidence type="ECO:0000256" key="4">
    <source>
        <dbReference type="SAM" id="SignalP"/>
    </source>
</evidence>
<dbReference type="PANTHER" id="PTHR23045:SF9">
    <property type="entry name" value="LEUCINE RICH REPEAT CONTAINING 37A-RELATED"/>
    <property type="match status" value="1"/>
</dbReference>
<dbReference type="Gene3D" id="3.80.10.10">
    <property type="entry name" value="Ribonuclease Inhibitor"/>
    <property type="match status" value="2"/>
</dbReference>
<dbReference type="RefSeq" id="XP_034272149.1">
    <property type="nucleotide sequence ID" value="XM_034416258.2"/>
</dbReference>
<dbReference type="InterPro" id="IPR003591">
    <property type="entry name" value="Leu-rich_rpt_typical-subtyp"/>
</dbReference>
<protein>
    <submittedName>
        <fullName evidence="6">Leucine-rich repeat-containing protein 37B-like isoform X1</fullName>
    </submittedName>
</protein>
<dbReference type="GeneID" id="117664879"/>
<dbReference type="InterPro" id="IPR032675">
    <property type="entry name" value="LRR_dom_sf"/>
</dbReference>
<keyword evidence="3" id="KW-1133">Transmembrane helix</keyword>
<evidence type="ECO:0000256" key="3">
    <source>
        <dbReference type="SAM" id="Phobius"/>
    </source>
</evidence>
<keyword evidence="5" id="KW-1185">Reference proteome</keyword>
<keyword evidence="3" id="KW-0812">Transmembrane</keyword>
<dbReference type="Proteomes" id="UP001652622">
    <property type="component" value="Unplaced"/>
</dbReference>
<name>A0A6P9BQ97_PANGU</name>
<dbReference type="InterPro" id="IPR001611">
    <property type="entry name" value="Leu-rich_rpt"/>
</dbReference>
<dbReference type="InParanoid" id="A0A6P9BQ97"/>
<evidence type="ECO:0000313" key="5">
    <source>
        <dbReference type="Proteomes" id="UP001652622"/>
    </source>
</evidence>
<dbReference type="InterPro" id="IPR015753">
    <property type="entry name" value="LRRC37"/>
</dbReference>
<evidence type="ECO:0000313" key="6">
    <source>
        <dbReference type="RefSeq" id="XP_034272149.1"/>
    </source>
</evidence>
<gene>
    <name evidence="6" type="primary">LOC117664879</name>
</gene>
<organism evidence="5 6">
    <name type="scientific">Pantherophis guttatus</name>
    <name type="common">Corn snake</name>
    <name type="synonym">Elaphe guttata</name>
    <dbReference type="NCBI Taxonomy" id="94885"/>
    <lineage>
        <taxon>Eukaryota</taxon>
        <taxon>Metazoa</taxon>
        <taxon>Chordata</taxon>
        <taxon>Craniata</taxon>
        <taxon>Vertebrata</taxon>
        <taxon>Euteleostomi</taxon>
        <taxon>Lepidosauria</taxon>
        <taxon>Squamata</taxon>
        <taxon>Bifurcata</taxon>
        <taxon>Unidentata</taxon>
        <taxon>Episquamata</taxon>
        <taxon>Toxicofera</taxon>
        <taxon>Serpentes</taxon>
        <taxon>Colubroidea</taxon>
        <taxon>Colubridae</taxon>
        <taxon>Colubrinae</taxon>
        <taxon>Pantherophis</taxon>
    </lineage>
</organism>
<dbReference type="PANTHER" id="PTHR23045">
    <property type="entry name" value="LEUCINE-RICH REPEAT-CONTAINING PROTEIN 37A"/>
    <property type="match status" value="1"/>
</dbReference>
<accession>A0A6P9BQ97</accession>
<dbReference type="Pfam" id="PF13855">
    <property type="entry name" value="LRR_8"/>
    <property type="match status" value="1"/>
</dbReference>
<keyword evidence="4" id="KW-0732">Signal</keyword>
<dbReference type="SUPFAM" id="SSF52058">
    <property type="entry name" value="L domain-like"/>
    <property type="match status" value="1"/>
</dbReference>
<keyword evidence="1" id="KW-0433">Leucine-rich repeat</keyword>
<evidence type="ECO:0000256" key="1">
    <source>
        <dbReference type="ARBA" id="ARBA00022614"/>
    </source>
</evidence>
<keyword evidence="3" id="KW-0472">Membrane</keyword>
<feature type="transmembrane region" description="Helical" evidence="3">
    <location>
        <begin position="412"/>
        <end position="434"/>
    </location>
</feature>
<keyword evidence="2" id="KW-0677">Repeat</keyword>
<proteinExistence type="predicted"/>
<feature type="chain" id="PRO_5027576227" evidence="4">
    <location>
        <begin position="28"/>
        <end position="439"/>
    </location>
</feature>
<dbReference type="SMART" id="SM00369">
    <property type="entry name" value="LRR_TYP"/>
    <property type="match status" value="3"/>
</dbReference>